<comment type="caution">
    <text evidence="2">The sequence shown here is derived from an EMBL/GenBank/DDBJ whole genome shotgun (WGS) entry which is preliminary data.</text>
</comment>
<protein>
    <submittedName>
        <fullName evidence="2">Uncharacterized protein</fullName>
    </submittedName>
</protein>
<reference evidence="2 3" key="1">
    <citation type="journal article" date="2018" name="Nat. Ecol. Evol.">
        <title>Shark genomes provide insights into elasmobranch evolution and the origin of vertebrates.</title>
        <authorList>
            <person name="Hara Y"/>
            <person name="Yamaguchi K"/>
            <person name="Onimaru K"/>
            <person name="Kadota M"/>
            <person name="Koyanagi M"/>
            <person name="Keeley SD"/>
            <person name="Tatsumi K"/>
            <person name="Tanaka K"/>
            <person name="Motone F"/>
            <person name="Kageyama Y"/>
            <person name="Nozu R"/>
            <person name="Adachi N"/>
            <person name="Nishimura O"/>
            <person name="Nakagawa R"/>
            <person name="Tanegashima C"/>
            <person name="Kiyatake I"/>
            <person name="Matsumoto R"/>
            <person name="Murakumo K"/>
            <person name="Nishida K"/>
            <person name="Terakita A"/>
            <person name="Kuratani S"/>
            <person name="Sato K"/>
            <person name="Hyodo S Kuraku.S."/>
        </authorList>
    </citation>
    <scope>NUCLEOTIDE SEQUENCE [LARGE SCALE GENOMIC DNA]</scope>
</reference>
<evidence type="ECO:0000313" key="3">
    <source>
        <dbReference type="Proteomes" id="UP000287033"/>
    </source>
</evidence>
<sequence length="70" mass="7423">MANDKWRGRSQSRTGPDRLRAGGEEGTEEAEAGQSGGLVKVLPKGDRLGTGWGTLVEPIFYIQLCCTSAG</sequence>
<gene>
    <name evidence="2" type="ORF">chiPu_0005264</name>
</gene>
<evidence type="ECO:0000256" key="1">
    <source>
        <dbReference type="SAM" id="MobiDB-lite"/>
    </source>
</evidence>
<proteinExistence type="predicted"/>
<feature type="region of interest" description="Disordered" evidence="1">
    <location>
        <begin position="1"/>
        <end position="40"/>
    </location>
</feature>
<organism evidence="2 3">
    <name type="scientific">Chiloscyllium punctatum</name>
    <name type="common">Brownbanded bambooshark</name>
    <name type="synonym">Hemiscyllium punctatum</name>
    <dbReference type="NCBI Taxonomy" id="137246"/>
    <lineage>
        <taxon>Eukaryota</taxon>
        <taxon>Metazoa</taxon>
        <taxon>Chordata</taxon>
        <taxon>Craniata</taxon>
        <taxon>Vertebrata</taxon>
        <taxon>Chondrichthyes</taxon>
        <taxon>Elasmobranchii</taxon>
        <taxon>Galeomorphii</taxon>
        <taxon>Galeoidea</taxon>
        <taxon>Orectolobiformes</taxon>
        <taxon>Hemiscylliidae</taxon>
        <taxon>Chiloscyllium</taxon>
    </lineage>
</organism>
<dbReference type="AlphaFoldDB" id="A0A401S8X7"/>
<accession>A0A401S8X7</accession>
<evidence type="ECO:0000313" key="2">
    <source>
        <dbReference type="EMBL" id="GCC26844.1"/>
    </source>
</evidence>
<dbReference type="Proteomes" id="UP000287033">
    <property type="component" value="Unassembled WGS sequence"/>
</dbReference>
<name>A0A401S8X7_CHIPU</name>
<dbReference type="EMBL" id="BEZZ01000140">
    <property type="protein sequence ID" value="GCC26844.1"/>
    <property type="molecule type" value="Genomic_DNA"/>
</dbReference>
<keyword evidence="3" id="KW-1185">Reference proteome</keyword>